<proteinExistence type="predicted"/>
<feature type="chain" id="PRO_5011524696" evidence="1">
    <location>
        <begin position="22"/>
        <end position="632"/>
    </location>
</feature>
<dbReference type="SMART" id="SM00758">
    <property type="entry name" value="PA14"/>
    <property type="match status" value="1"/>
</dbReference>
<sequence length="632" mass="67600">MKQFRSALFMLLCLLIGWVQAKVRPTEPGIRSMLAPPPDTIRGLIGYYYQDNGGNPFTTLVKGGVYDTSFCFNWQGGNPGYGLTDDNFSVRWIALLRAPVTGTYTFNTNADDGIKFIIKDFKNRRADAGRVIVDNGGGCCRDVSGTVDLEAGKLYPIEVEFFEKGGGANIMYFTWTAPNLPKQQVYSQYFYAMQPPEAARPKISPDRGLFEGSVNIVLSSTTPGAEIHYTLDGTTPTINSPVYDPLNPVKLTAANEPVTYTIKASAYKEDMFVSEVTTGAVTVMPPALPNPVFTPSAGVYQGRVKIKLSVGVPGSSVYYTTDGSTPTTSSNLYTSEILIDSTTRIKAYAVKDGRSPSQVVAGTYTIVPDGAAVPVFSLPEGAYTGTQTVSISSSTPGAVIHYALNDEVLSSASPVYTTPLEIKTTTTVKAYATAAGLSDSKPAIATYTIGTDDPVSTPEFSIPPGTYNSIRQVGIYTNTKGATIHYTLDGTIPDENSPVYYALIPVTDSAKINAIAMKPGMKNSAVATGVYYVTAEARDTSLINTNLPAPKLTISPNPASGMARISWSGVITTKDGFRVVITDSRGAVVNTTLVQGGYTYYQFNTSTLAEGVYFVKVQSGNSIAKGKMIVAR</sequence>
<dbReference type="RefSeq" id="WP_089765360.1">
    <property type="nucleotide sequence ID" value="NZ_BKAT01000056.1"/>
</dbReference>
<dbReference type="InterPro" id="IPR059177">
    <property type="entry name" value="GH29D-like_dom"/>
</dbReference>
<evidence type="ECO:0000313" key="4">
    <source>
        <dbReference type="Proteomes" id="UP000199656"/>
    </source>
</evidence>
<keyword evidence="1" id="KW-0732">Signal</keyword>
<reference evidence="4" key="1">
    <citation type="submission" date="2016-10" db="EMBL/GenBank/DDBJ databases">
        <authorList>
            <person name="Varghese N."/>
            <person name="Submissions S."/>
        </authorList>
    </citation>
    <scope>NUCLEOTIDE SEQUENCE [LARGE SCALE GENOMIC DNA]</scope>
    <source>
        <strain evidence="4">DSM 23920</strain>
    </source>
</reference>
<feature type="signal peptide" evidence="1">
    <location>
        <begin position="1"/>
        <end position="21"/>
    </location>
</feature>
<organism evidence="3 4">
    <name type="scientific">Chitinophaga terrae</name>
    <name type="common">ex Kim and Jung 2007</name>
    <dbReference type="NCBI Taxonomy" id="408074"/>
    <lineage>
        <taxon>Bacteria</taxon>
        <taxon>Pseudomonadati</taxon>
        <taxon>Bacteroidota</taxon>
        <taxon>Chitinophagia</taxon>
        <taxon>Chitinophagales</taxon>
        <taxon>Chitinophagaceae</taxon>
        <taxon>Chitinophaga</taxon>
    </lineage>
</organism>
<evidence type="ECO:0000313" key="3">
    <source>
        <dbReference type="EMBL" id="SEB06079.1"/>
    </source>
</evidence>
<dbReference type="InterPro" id="IPR037524">
    <property type="entry name" value="PA14/GLEYA"/>
</dbReference>
<name>A0A1H4G909_9BACT</name>
<dbReference type="PROSITE" id="PS51820">
    <property type="entry name" value="PA14"/>
    <property type="match status" value="1"/>
</dbReference>
<dbReference type="InterPro" id="IPR026444">
    <property type="entry name" value="Secre_tail"/>
</dbReference>
<dbReference type="EMBL" id="FNRL01000034">
    <property type="protein sequence ID" value="SEB06079.1"/>
    <property type="molecule type" value="Genomic_DNA"/>
</dbReference>
<dbReference type="SUPFAM" id="SSF56988">
    <property type="entry name" value="Anthrax protective antigen"/>
    <property type="match status" value="1"/>
</dbReference>
<dbReference type="InterPro" id="IPR011658">
    <property type="entry name" value="PA14_dom"/>
</dbReference>
<dbReference type="Pfam" id="PF07691">
    <property type="entry name" value="PA14"/>
    <property type="match status" value="1"/>
</dbReference>
<dbReference type="NCBIfam" id="TIGR04183">
    <property type="entry name" value="Por_Secre_tail"/>
    <property type="match status" value="1"/>
</dbReference>
<gene>
    <name evidence="3" type="ORF">SAMN05660909_05068</name>
</gene>
<dbReference type="AlphaFoldDB" id="A0A1H4G909"/>
<evidence type="ECO:0000259" key="2">
    <source>
        <dbReference type="PROSITE" id="PS51820"/>
    </source>
</evidence>
<accession>A0A1H4G909</accession>
<dbReference type="Pfam" id="PF18962">
    <property type="entry name" value="Por_Secre_tail"/>
    <property type="match status" value="1"/>
</dbReference>
<feature type="domain" description="PA14" evidence="2">
    <location>
        <begin position="39"/>
        <end position="189"/>
    </location>
</feature>
<keyword evidence="4" id="KW-1185">Reference proteome</keyword>
<evidence type="ECO:0000256" key="1">
    <source>
        <dbReference type="SAM" id="SignalP"/>
    </source>
</evidence>
<dbReference type="OrthoDB" id="611024at2"/>
<dbReference type="STRING" id="408074.SAMN05660909_05068"/>
<protein>
    <submittedName>
        <fullName evidence="3">Por secretion system C-terminal sorting domain-containing protein</fullName>
    </submittedName>
</protein>
<dbReference type="Gene3D" id="3.90.182.10">
    <property type="entry name" value="Toxin - Anthrax Protective Antigen,domain 1"/>
    <property type="match status" value="1"/>
</dbReference>
<dbReference type="Pfam" id="PF13290">
    <property type="entry name" value="CHB_HEX_C_1"/>
    <property type="match status" value="4"/>
</dbReference>
<dbReference type="Proteomes" id="UP000199656">
    <property type="component" value="Unassembled WGS sequence"/>
</dbReference>